<comment type="caution">
    <text evidence="6">The sequence shown here is derived from an EMBL/GenBank/DDBJ whole genome shotgun (WGS) entry which is preliminary data.</text>
</comment>
<evidence type="ECO:0000313" key="7">
    <source>
        <dbReference type="Proteomes" id="UP000550729"/>
    </source>
</evidence>
<dbReference type="InterPro" id="IPR036412">
    <property type="entry name" value="HAD-like_sf"/>
</dbReference>
<dbReference type="Pfam" id="PF00702">
    <property type="entry name" value="Hydrolase"/>
    <property type="match status" value="1"/>
</dbReference>
<dbReference type="InterPro" id="IPR051600">
    <property type="entry name" value="Beta-PGM-like"/>
</dbReference>
<dbReference type="InterPro" id="IPR023214">
    <property type="entry name" value="HAD_sf"/>
</dbReference>
<keyword evidence="5" id="KW-0119">Carbohydrate metabolism</keyword>
<evidence type="ECO:0000256" key="4">
    <source>
        <dbReference type="ARBA" id="ARBA00022842"/>
    </source>
</evidence>
<dbReference type="NCBIfam" id="TIGR01509">
    <property type="entry name" value="HAD-SF-IA-v3"/>
    <property type="match status" value="1"/>
</dbReference>
<keyword evidence="4" id="KW-0460">Magnesium</keyword>
<dbReference type="CDD" id="cd07505">
    <property type="entry name" value="HAD_BPGM-like"/>
    <property type="match status" value="1"/>
</dbReference>
<proteinExistence type="inferred from homology"/>
<organism evidence="6 7">
    <name type="scientific">Gordonia asplenii</name>
    <dbReference type="NCBI Taxonomy" id="2725283"/>
    <lineage>
        <taxon>Bacteria</taxon>
        <taxon>Bacillati</taxon>
        <taxon>Actinomycetota</taxon>
        <taxon>Actinomycetes</taxon>
        <taxon>Mycobacteriales</taxon>
        <taxon>Gordoniaceae</taxon>
        <taxon>Gordonia</taxon>
    </lineage>
</organism>
<accession>A0A848KRD0</accession>
<dbReference type="Gene3D" id="3.40.50.1000">
    <property type="entry name" value="HAD superfamily/HAD-like"/>
    <property type="match status" value="1"/>
</dbReference>
<dbReference type="Proteomes" id="UP000550729">
    <property type="component" value="Unassembled WGS sequence"/>
</dbReference>
<evidence type="ECO:0000313" key="6">
    <source>
        <dbReference type="EMBL" id="NMO00629.1"/>
    </source>
</evidence>
<dbReference type="Gene3D" id="1.10.150.240">
    <property type="entry name" value="Putative phosphatase, domain 2"/>
    <property type="match status" value="1"/>
</dbReference>
<dbReference type="PANTHER" id="PTHR46193:SF18">
    <property type="entry name" value="HEXITOL PHOSPHATASE B"/>
    <property type="match status" value="1"/>
</dbReference>
<dbReference type="GO" id="GO:0016787">
    <property type="term" value="F:hydrolase activity"/>
    <property type="evidence" value="ECO:0007669"/>
    <property type="project" value="UniProtKB-KW"/>
</dbReference>
<keyword evidence="7" id="KW-1185">Reference proteome</keyword>
<keyword evidence="3" id="KW-0479">Metal-binding</keyword>
<evidence type="ECO:0000256" key="5">
    <source>
        <dbReference type="ARBA" id="ARBA00023277"/>
    </source>
</evidence>
<evidence type="ECO:0000256" key="1">
    <source>
        <dbReference type="ARBA" id="ARBA00001946"/>
    </source>
</evidence>
<dbReference type="SFLD" id="SFLDG01129">
    <property type="entry name" value="C1.5:_HAD__Beta-PGM__Phosphata"/>
    <property type="match status" value="1"/>
</dbReference>
<dbReference type="SUPFAM" id="SSF56784">
    <property type="entry name" value="HAD-like"/>
    <property type="match status" value="1"/>
</dbReference>
<name>A0A848KRD0_9ACTN</name>
<comment type="similarity">
    <text evidence="2">Belongs to the HAD-like hydrolase superfamily. CbbY/CbbZ/Gph/YieH family.</text>
</comment>
<dbReference type="EMBL" id="JABBNB010000004">
    <property type="protein sequence ID" value="NMO00629.1"/>
    <property type="molecule type" value="Genomic_DNA"/>
</dbReference>
<reference evidence="6 7" key="1">
    <citation type="submission" date="2020-04" db="EMBL/GenBank/DDBJ databases">
        <title>Gordonia sp. nov. TBRC 11910.</title>
        <authorList>
            <person name="Suriyachadkun C."/>
        </authorList>
    </citation>
    <scope>NUCLEOTIDE SEQUENCE [LARGE SCALE GENOMIC DNA]</scope>
    <source>
        <strain evidence="6 7">TBRC 11910</strain>
    </source>
</reference>
<evidence type="ECO:0000256" key="3">
    <source>
        <dbReference type="ARBA" id="ARBA00022723"/>
    </source>
</evidence>
<dbReference type="PANTHER" id="PTHR46193">
    <property type="entry name" value="6-PHOSPHOGLUCONATE PHOSPHATASE"/>
    <property type="match status" value="1"/>
</dbReference>
<dbReference type="GO" id="GO:0046872">
    <property type="term" value="F:metal ion binding"/>
    <property type="evidence" value="ECO:0007669"/>
    <property type="project" value="UniProtKB-KW"/>
</dbReference>
<gene>
    <name evidence="6" type="ORF">HH308_05290</name>
</gene>
<evidence type="ECO:0000256" key="2">
    <source>
        <dbReference type="ARBA" id="ARBA00006171"/>
    </source>
</evidence>
<dbReference type="InterPro" id="IPR023198">
    <property type="entry name" value="PGP-like_dom2"/>
</dbReference>
<sequence length="268" mass="28172">MRFDARTTLAHRAPYRSKTGTVSEVLGLPDAIKVALFDLDGVLTTTAVLHRTAWGEAFDAFLSKRSTDGSGQPNEDYRPFTEQDYLDYVDGRPRADGVRNFLASRNVTVDDATADAIGEGKNNRFTALLQRDGVTPYPGSVRYLQAASDAGLGIAVVTSSKNGAAVLDAADLSKFIRVRVDGIEVARRGLPGKPAPDSYLLGAELMGVPAAQAAVFEDALSGIESGVAGKFGYVVGIDRVGGTQAASMTAAGADVVVTDLDQLLEGES</sequence>
<dbReference type="SFLD" id="SFLDS00003">
    <property type="entry name" value="Haloacid_Dehalogenase"/>
    <property type="match status" value="1"/>
</dbReference>
<dbReference type="AlphaFoldDB" id="A0A848KRD0"/>
<keyword evidence="6" id="KW-0378">Hydrolase</keyword>
<protein>
    <submittedName>
        <fullName evidence="6">HAD-IA family hydrolase</fullName>
    </submittedName>
</protein>
<comment type="cofactor">
    <cofactor evidence="1">
        <name>Mg(2+)</name>
        <dbReference type="ChEBI" id="CHEBI:18420"/>
    </cofactor>
</comment>
<dbReference type="InterPro" id="IPR006439">
    <property type="entry name" value="HAD-SF_hydro_IA"/>
</dbReference>